<dbReference type="Pfam" id="PF00795">
    <property type="entry name" value="CN_hydrolase"/>
    <property type="match status" value="1"/>
</dbReference>
<dbReference type="RefSeq" id="WP_379027576.1">
    <property type="nucleotide sequence ID" value="NZ_JBHRXE010000004.1"/>
</dbReference>
<dbReference type="PANTHER" id="PTHR43674:SF2">
    <property type="entry name" value="BETA-UREIDOPROPIONASE"/>
    <property type="match status" value="1"/>
</dbReference>
<dbReference type="PANTHER" id="PTHR43674">
    <property type="entry name" value="NITRILASE C965.09-RELATED"/>
    <property type="match status" value="1"/>
</dbReference>
<sequence length="267" mass="27353">MKLALWQAAPTNGRIDEVFSAICRQLQAASAAGAAILVLPELILPGYNRPDLHAALAQTLDGEWIGRLRAMARAAGCGLCLGWAEREGGAVYNAATAIGADGAILAHYRKVQLYGAMERAGFARGAALAPVFALDGRPAALLICYDIEFAGHAAALAEAGARLLLVPTANPLGFEHVPRALVPARAHESDAVVAYANYAGTEGGLRFGGLSVIAGPDGQPLATAGARGEALLVVDLAAADAVPAEGRPVRGEYRPARIAGPPVGSKP</sequence>
<feature type="domain" description="CN hydrolase" evidence="2">
    <location>
        <begin position="1"/>
        <end position="238"/>
    </location>
</feature>
<evidence type="ECO:0000256" key="1">
    <source>
        <dbReference type="ARBA" id="ARBA00022801"/>
    </source>
</evidence>
<dbReference type="InterPro" id="IPR003010">
    <property type="entry name" value="C-N_Hydrolase"/>
</dbReference>
<dbReference type="Gene3D" id="3.60.110.10">
    <property type="entry name" value="Carbon-nitrogen hydrolase"/>
    <property type="match status" value="1"/>
</dbReference>
<keyword evidence="1 3" id="KW-0378">Hydrolase</keyword>
<dbReference type="GO" id="GO:0016787">
    <property type="term" value="F:hydrolase activity"/>
    <property type="evidence" value="ECO:0007669"/>
    <property type="project" value="UniProtKB-KW"/>
</dbReference>
<evidence type="ECO:0000259" key="2">
    <source>
        <dbReference type="PROSITE" id="PS50263"/>
    </source>
</evidence>
<dbReference type="InterPro" id="IPR050345">
    <property type="entry name" value="Aliph_Amidase/BUP"/>
</dbReference>
<keyword evidence="4" id="KW-1185">Reference proteome</keyword>
<dbReference type="EMBL" id="JBHRXE010000004">
    <property type="protein sequence ID" value="MFC3568048.1"/>
    <property type="molecule type" value="Genomic_DNA"/>
</dbReference>
<proteinExistence type="predicted"/>
<accession>A0ABV7RT31</accession>
<evidence type="ECO:0000313" key="3">
    <source>
        <dbReference type="EMBL" id="MFC3568048.1"/>
    </source>
</evidence>
<gene>
    <name evidence="3" type="ORF">ACFOMP_01115</name>
</gene>
<organism evidence="3 4">
    <name type="scientific">Paracoccus simplex</name>
    <dbReference type="NCBI Taxonomy" id="2086346"/>
    <lineage>
        <taxon>Bacteria</taxon>
        <taxon>Pseudomonadati</taxon>
        <taxon>Pseudomonadota</taxon>
        <taxon>Alphaproteobacteria</taxon>
        <taxon>Rhodobacterales</taxon>
        <taxon>Paracoccaceae</taxon>
        <taxon>Paracoccus</taxon>
    </lineage>
</organism>
<reference evidence="4" key="1">
    <citation type="journal article" date="2019" name="Int. J. Syst. Evol. Microbiol.">
        <title>The Global Catalogue of Microorganisms (GCM) 10K type strain sequencing project: providing services to taxonomists for standard genome sequencing and annotation.</title>
        <authorList>
            <consortium name="The Broad Institute Genomics Platform"/>
            <consortium name="The Broad Institute Genome Sequencing Center for Infectious Disease"/>
            <person name="Wu L."/>
            <person name="Ma J."/>
        </authorList>
    </citation>
    <scope>NUCLEOTIDE SEQUENCE [LARGE SCALE GENOMIC DNA]</scope>
    <source>
        <strain evidence="4">VKM B-3226</strain>
    </source>
</reference>
<name>A0ABV7RT31_9RHOB</name>
<evidence type="ECO:0000313" key="4">
    <source>
        <dbReference type="Proteomes" id="UP001595596"/>
    </source>
</evidence>
<dbReference type="PROSITE" id="PS50263">
    <property type="entry name" value="CN_HYDROLASE"/>
    <property type="match status" value="1"/>
</dbReference>
<comment type="caution">
    <text evidence="3">The sequence shown here is derived from an EMBL/GenBank/DDBJ whole genome shotgun (WGS) entry which is preliminary data.</text>
</comment>
<dbReference type="Proteomes" id="UP001595596">
    <property type="component" value="Unassembled WGS sequence"/>
</dbReference>
<dbReference type="InterPro" id="IPR036526">
    <property type="entry name" value="C-N_Hydrolase_sf"/>
</dbReference>
<dbReference type="SUPFAM" id="SSF56317">
    <property type="entry name" value="Carbon-nitrogen hydrolase"/>
    <property type="match status" value="1"/>
</dbReference>
<protein>
    <submittedName>
        <fullName evidence="3">Nitrilase-related carbon-nitrogen hydrolase</fullName>
    </submittedName>
</protein>